<keyword evidence="6 14" id="KW-0812">Transmembrane</keyword>
<evidence type="ECO:0000256" key="6">
    <source>
        <dbReference type="ARBA" id="ARBA00022692"/>
    </source>
</evidence>
<dbReference type="InterPro" id="IPR013121">
    <property type="entry name" value="Fe_red_NAD-bd_6"/>
</dbReference>
<comment type="subcellular location">
    <subcellularLocation>
        <location evidence="1">Cell membrane</location>
        <topology evidence="1">Multi-pass membrane protein</topology>
    </subcellularLocation>
</comment>
<keyword evidence="17" id="KW-1185">Reference proteome</keyword>
<keyword evidence="7" id="KW-0249">Electron transport</keyword>
<dbReference type="InterPro" id="IPR051410">
    <property type="entry name" value="Ferric/Cupric_Reductase"/>
</dbReference>
<dbReference type="GO" id="GO:0052851">
    <property type="term" value="F:ferric-chelate reductase (NADPH) activity"/>
    <property type="evidence" value="ECO:0007669"/>
    <property type="project" value="UniProtKB-EC"/>
</dbReference>
<feature type="compositionally biased region" description="Pro residues" evidence="13">
    <location>
        <begin position="648"/>
        <end position="659"/>
    </location>
</feature>
<evidence type="ECO:0000256" key="2">
    <source>
        <dbReference type="ARBA" id="ARBA00006278"/>
    </source>
</evidence>
<keyword evidence="4" id="KW-0813">Transport</keyword>
<feature type="transmembrane region" description="Helical" evidence="14">
    <location>
        <begin position="213"/>
        <end position="230"/>
    </location>
</feature>
<dbReference type="SFLD" id="SFLDS00052">
    <property type="entry name" value="Ferric_Reductase_Domain"/>
    <property type="match status" value="1"/>
</dbReference>
<dbReference type="EMBL" id="JAUEPO010000001">
    <property type="protein sequence ID" value="KAK3336930.1"/>
    <property type="molecule type" value="Genomic_DNA"/>
</dbReference>
<evidence type="ECO:0000256" key="1">
    <source>
        <dbReference type="ARBA" id="ARBA00004651"/>
    </source>
</evidence>
<dbReference type="Pfam" id="PF08022">
    <property type="entry name" value="FAD_binding_8"/>
    <property type="match status" value="1"/>
</dbReference>
<feature type="transmembrane region" description="Helical" evidence="14">
    <location>
        <begin position="178"/>
        <end position="201"/>
    </location>
</feature>
<feature type="transmembrane region" description="Helical" evidence="14">
    <location>
        <begin position="58"/>
        <end position="78"/>
    </location>
</feature>
<evidence type="ECO:0000256" key="11">
    <source>
        <dbReference type="ARBA" id="ARBA00023136"/>
    </source>
</evidence>
<protein>
    <recommendedName>
        <fullName evidence="3">ferric-chelate reductase (NADPH)</fullName>
        <ecNumber evidence="3">1.16.1.9</ecNumber>
    </recommendedName>
</protein>
<evidence type="ECO:0000256" key="5">
    <source>
        <dbReference type="ARBA" id="ARBA00022475"/>
    </source>
</evidence>
<dbReference type="InterPro" id="IPR013130">
    <property type="entry name" value="Fe3_Rdtase_TM_dom"/>
</dbReference>
<evidence type="ECO:0000256" key="4">
    <source>
        <dbReference type="ARBA" id="ARBA00022448"/>
    </source>
</evidence>
<feature type="transmembrane region" description="Helical" evidence="14">
    <location>
        <begin position="294"/>
        <end position="318"/>
    </location>
</feature>
<evidence type="ECO:0000256" key="3">
    <source>
        <dbReference type="ARBA" id="ARBA00012668"/>
    </source>
</evidence>
<evidence type="ECO:0000256" key="7">
    <source>
        <dbReference type="ARBA" id="ARBA00022982"/>
    </source>
</evidence>
<feature type="domain" description="FAD-binding FR-type" evidence="15">
    <location>
        <begin position="378"/>
        <end position="492"/>
    </location>
</feature>
<evidence type="ECO:0000256" key="14">
    <source>
        <dbReference type="SAM" id="Phobius"/>
    </source>
</evidence>
<proteinExistence type="inferred from homology"/>
<feature type="compositionally biased region" description="Polar residues" evidence="13">
    <location>
        <begin position="723"/>
        <end position="740"/>
    </location>
</feature>
<dbReference type="Gene3D" id="3.40.50.80">
    <property type="entry name" value="Nucleotide-binding domain of ferredoxin-NADP reductase (FNR) module"/>
    <property type="match status" value="2"/>
</dbReference>
<feature type="transmembrane region" description="Helical" evidence="14">
    <location>
        <begin position="351"/>
        <end position="371"/>
    </location>
</feature>
<feature type="compositionally biased region" description="Gly residues" evidence="13">
    <location>
        <begin position="748"/>
        <end position="757"/>
    </location>
</feature>
<evidence type="ECO:0000256" key="12">
    <source>
        <dbReference type="ARBA" id="ARBA00048483"/>
    </source>
</evidence>
<feature type="region of interest" description="Disordered" evidence="13">
    <location>
        <begin position="675"/>
        <end position="804"/>
    </location>
</feature>
<dbReference type="Proteomes" id="UP001286456">
    <property type="component" value="Unassembled WGS sequence"/>
</dbReference>
<keyword evidence="5" id="KW-1003">Cell membrane</keyword>
<dbReference type="InterPro" id="IPR039261">
    <property type="entry name" value="FNR_nucleotide-bd"/>
</dbReference>
<comment type="catalytic activity">
    <reaction evidence="12">
        <text>2 a Fe(II)-siderophore + NADP(+) + H(+) = 2 a Fe(III)-siderophore + NADPH</text>
        <dbReference type="Rhea" id="RHEA:28795"/>
        <dbReference type="Rhea" id="RHEA-COMP:11342"/>
        <dbReference type="Rhea" id="RHEA-COMP:11344"/>
        <dbReference type="ChEBI" id="CHEBI:15378"/>
        <dbReference type="ChEBI" id="CHEBI:29033"/>
        <dbReference type="ChEBI" id="CHEBI:29034"/>
        <dbReference type="ChEBI" id="CHEBI:57783"/>
        <dbReference type="ChEBI" id="CHEBI:58349"/>
        <dbReference type="EC" id="1.16.1.9"/>
    </reaction>
</comment>
<feature type="region of interest" description="Disordered" evidence="13">
    <location>
        <begin position="638"/>
        <end position="663"/>
    </location>
</feature>
<dbReference type="EC" id="1.16.1.9" evidence="3"/>
<evidence type="ECO:0000313" key="17">
    <source>
        <dbReference type="Proteomes" id="UP001286456"/>
    </source>
</evidence>
<evidence type="ECO:0000256" key="13">
    <source>
        <dbReference type="SAM" id="MobiDB-lite"/>
    </source>
</evidence>
<dbReference type="FunFam" id="3.40.50.80:FF:000067">
    <property type="entry name" value="WGS project CABT00000000 data, contig 2.6"/>
    <property type="match status" value="1"/>
</dbReference>
<dbReference type="PANTHER" id="PTHR32361:SF23">
    <property type="entry name" value="FERRIC-CHELATE REDUCTASE"/>
    <property type="match status" value="1"/>
</dbReference>
<organism evidence="16 17">
    <name type="scientific">Cercophora scortea</name>
    <dbReference type="NCBI Taxonomy" id="314031"/>
    <lineage>
        <taxon>Eukaryota</taxon>
        <taxon>Fungi</taxon>
        <taxon>Dikarya</taxon>
        <taxon>Ascomycota</taxon>
        <taxon>Pezizomycotina</taxon>
        <taxon>Sordariomycetes</taxon>
        <taxon>Sordariomycetidae</taxon>
        <taxon>Sordariales</taxon>
        <taxon>Lasiosphaeriaceae</taxon>
        <taxon>Cercophora</taxon>
    </lineage>
</organism>
<dbReference type="InterPro" id="IPR017927">
    <property type="entry name" value="FAD-bd_FR_type"/>
</dbReference>
<name>A0AAE0J5I9_9PEZI</name>
<dbReference type="SUPFAM" id="SSF63380">
    <property type="entry name" value="Riboflavin synthase domain-like"/>
    <property type="match status" value="1"/>
</dbReference>
<comment type="similarity">
    <text evidence="2">Belongs to the ferric reductase (FRE) family.</text>
</comment>
<evidence type="ECO:0000313" key="16">
    <source>
        <dbReference type="EMBL" id="KAK3336930.1"/>
    </source>
</evidence>
<feature type="transmembrane region" description="Helical" evidence="14">
    <location>
        <begin position="325"/>
        <end position="345"/>
    </location>
</feature>
<dbReference type="PANTHER" id="PTHR32361">
    <property type="entry name" value="FERRIC/CUPRIC REDUCTASE TRANSMEMBRANE COMPONENT"/>
    <property type="match status" value="1"/>
</dbReference>
<keyword evidence="9" id="KW-0560">Oxidoreductase</keyword>
<feature type="transmembrane region" description="Helical" evidence="14">
    <location>
        <begin position="255"/>
        <end position="274"/>
    </location>
</feature>
<accession>A0AAE0J5I9</accession>
<reference evidence="16" key="1">
    <citation type="journal article" date="2023" name="Mol. Phylogenet. Evol.">
        <title>Genome-scale phylogeny and comparative genomics of the fungal order Sordariales.</title>
        <authorList>
            <person name="Hensen N."/>
            <person name="Bonometti L."/>
            <person name="Westerberg I."/>
            <person name="Brannstrom I.O."/>
            <person name="Guillou S."/>
            <person name="Cros-Aarteil S."/>
            <person name="Calhoun S."/>
            <person name="Haridas S."/>
            <person name="Kuo A."/>
            <person name="Mondo S."/>
            <person name="Pangilinan J."/>
            <person name="Riley R."/>
            <person name="LaButti K."/>
            <person name="Andreopoulos B."/>
            <person name="Lipzen A."/>
            <person name="Chen C."/>
            <person name="Yan M."/>
            <person name="Daum C."/>
            <person name="Ng V."/>
            <person name="Clum A."/>
            <person name="Steindorff A."/>
            <person name="Ohm R.A."/>
            <person name="Martin F."/>
            <person name="Silar P."/>
            <person name="Natvig D.O."/>
            <person name="Lalanne C."/>
            <person name="Gautier V."/>
            <person name="Ament-Velasquez S.L."/>
            <person name="Kruys A."/>
            <person name="Hutchinson M.I."/>
            <person name="Powell A.J."/>
            <person name="Barry K."/>
            <person name="Miller A.N."/>
            <person name="Grigoriev I.V."/>
            <person name="Debuchy R."/>
            <person name="Gladieux P."/>
            <person name="Hiltunen Thoren M."/>
            <person name="Johannesson H."/>
        </authorList>
    </citation>
    <scope>NUCLEOTIDE SEQUENCE</scope>
    <source>
        <strain evidence="16">SMH4131-1</strain>
    </source>
</reference>
<evidence type="ECO:0000256" key="9">
    <source>
        <dbReference type="ARBA" id="ARBA00023002"/>
    </source>
</evidence>
<sequence length="906" mass="101037">MASQEQPALQSAADGATRTVAELAKRIFIPLTTSSPPGLVQALTVDPWTQAGKYALGWTYFSVGLVGLVVLTRAWHFWQDKIRQAIYKQEMEEHFRNLYNLDPEWDRTAALATGATQAESGRHFFPDEPAVEEKSFKPKAHFSSVGFVNDTLALFRWVFYRPIPDIRWRKHRFSFSSVAVLGCVFIAISFVTVFCFIQQPLYWQSIRFGSPPVAIRAGMISVAMTPWIVATSTKTNILAFVTGIGPERLNVFHRWLGYLSLFLALIHTIPFYVQPVWEDGGMQIFGVLFPDGSGIIYGSGIACLVPLGWLCVGSLPIIRRKAYEWFVILHIPVGVAYVGLLFWHTKNFLLSWNYLIASVAVFGVCYIWRLFNLNWSRPWRMSFMIGDEAAINIMTENAIKITVPTQMRWSPGQYVYLRMPGISIFENHPFTISSLCSEDFPSEYGEQYRDCVLVFRPYGGFTRKVLETAIEKGPFHTYRAFLDGPYGGMRRDLAAFDTCILIAGGSGITSLMSQLLNLIKRMRDGKAITKKIVVVWALRRLEAMDWFREELRICREAAPPDSVTCKFFVTAAVRQPAPGGLQGRAPRPLSNLFHDKLDGFVSNIANKRNSALIMSEAQGDPDRERELRAEDEDRITALPQQKYLQPHNFPPPPPGPPPKITGSIAEDTLRRLEGRDADAKVQESSSSTHDVKKPDGEFHFPPLAPRGEKAPHFNYAPPAGRQRYSQFLGTSVSDGRPSQASSGRSMGEAGGEGGGGEQPADQEDSGPSTAPVRPPELAHLRTDVGGVNRPRPTSTFGPPSGFEFGFPNTPTDFQKSLMRFAFPVPHQIDGGWSVEYGRPDLGYMLKEWATGGPDGRGVLGRRTAVFVCGPPSMRTGVATTVARLQAEIWGDDMLEEIFLHTENYAL</sequence>
<dbReference type="GO" id="GO:0006879">
    <property type="term" value="P:intracellular iron ion homeostasis"/>
    <property type="evidence" value="ECO:0007669"/>
    <property type="project" value="TreeGrafter"/>
</dbReference>
<dbReference type="SFLD" id="SFLDG01168">
    <property type="entry name" value="Ferric_reductase_subgroup_(FRE"/>
    <property type="match status" value="1"/>
</dbReference>
<evidence type="ECO:0000259" key="15">
    <source>
        <dbReference type="PROSITE" id="PS51384"/>
    </source>
</evidence>
<keyword evidence="10" id="KW-0406">Ion transport</keyword>
<dbReference type="PROSITE" id="PS51384">
    <property type="entry name" value="FAD_FR"/>
    <property type="match status" value="1"/>
</dbReference>
<feature type="compositionally biased region" description="Basic and acidic residues" evidence="13">
    <location>
        <begin position="689"/>
        <end position="698"/>
    </location>
</feature>
<dbReference type="GO" id="GO:0006826">
    <property type="term" value="P:iron ion transport"/>
    <property type="evidence" value="ECO:0007669"/>
    <property type="project" value="TreeGrafter"/>
</dbReference>
<dbReference type="CDD" id="cd06186">
    <property type="entry name" value="NOX_Duox_like_FAD_NADP"/>
    <property type="match status" value="1"/>
</dbReference>
<dbReference type="Pfam" id="PF01794">
    <property type="entry name" value="Ferric_reduct"/>
    <property type="match status" value="1"/>
</dbReference>
<dbReference type="SUPFAM" id="SSF52343">
    <property type="entry name" value="Ferredoxin reductase-like, C-terminal NADP-linked domain"/>
    <property type="match status" value="1"/>
</dbReference>
<dbReference type="InterPro" id="IPR013112">
    <property type="entry name" value="FAD-bd_8"/>
</dbReference>
<gene>
    <name evidence="16" type="ORF">B0T19DRAFT_55467</name>
</gene>
<keyword evidence="11 14" id="KW-0472">Membrane</keyword>
<comment type="caution">
    <text evidence="16">The sequence shown here is derived from an EMBL/GenBank/DDBJ whole genome shotgun (WGS) entry which is preliminary data.</text>
</comment>
<dbReference type="Pfam" id="PF08030">
    <property type="entry name" value="NAD_binding_6"/>
    <property type="match status" value="1"/>
</dbReference>
<dbReference type="AlphaFoldDB" id="A0AAE0J5I9"/>
<evidence type="ECO:0000256" key="8">
    <source>
        <dbReference type="ARBA" id="ARBA00022989"/>
    </source>
</evidence>
<keyword evidence="8 14" id="KW-1133">Transmembrane helix</keyword>
<dbReference type="GO" id="GO:0015677">
    <property type="term" value="P:copper ion import"/>
    <property type="evidence" value="ECO:0007669"/>
    <property type="project" value="TreeGrafter"/>
</dbReference>
<reference evidence="16" key="2">
    <citation type="submission" date="2023-06" db="EMBL/GenBank/DDBJ databases">
        <authorList>
            <consortium name="Lawrence Berkeley National Laboratory"/>
            <person name="Haridas S."/>
            <person name="Hensen N."/>
            <person name="Bonometti L."/>
            <person name="Westerberg I."/>
            <person name="Brannstrom I.O."/>
            <person name="Guillou S."/>
            <person name="Cros-Aarteil S."/>
            <person name="Calhoun S."/>
            <person name="Kuo A."/>
            <person name="Mondo S."/>
            <person name="Pangilinan J."/>
            <person name="Riley R."/>
            <person name="Labutti K."/>
            <person name="Andreopoulos B."/>
            <person name="Lipzen A."/>
            <person name="Chen C."/>
            <person name="Yanf M."/>
            <person name="Daum C."/>
            <person name="Ng V."/>
            <person name="Clum A."/>
            <person name="Steindorff A."/>
            <person name="Ohm R."/>
            <person name="Martin F."/>
            <person name="Silar P."/>
            <person name="Natvig D."/>
            <person name="Lalanne C."/>
            <person name="Gautier V."/>
            <person name="Ament-Velasquez S.L."/>
            <person name="Kruys A."/>
            <person name="Hutchinson M.I."/>
            <person name="Powell A.J."/>
            <person name="Barry K."/>
            <person name="Miller A.N."/>
            <person name="Grigoriev I.V."/>
            <person name="Debuchy R."/>
            <person name="Gladieux P."/>
            <person name="Thoren M.H."/>
            <person name="Johannesson H."/>
        </authorList>
    </citation>
    <scope>NUCLEOTIDE SEQUENCE</scope>
    <source>
        <strain evidence="16">SMH4131-1</strain>
    </source>
</reference>
<dbReference type="GO" id="GO:0005886">
    <property type="term" value="C:plasma membrane"/>
    <property type="evidence" value="ECO:0007669"/>
    <property type="project" value="UniProtKB-SubCell"/>
</dbReference>
<dbReference type="InterPro" id="IPR017938">
    <property type="entry name" value="Riboflavin_synthase-like_b-brl"/>
</dbReference>
<evidence type="ECO:0000256" key="10">
    <source>
        <dbReference type="ARBA" id="ARBA00023065"/>
    </source>
</evidence>